<organism evidence="10 11">
    <name type="scientific">Plakobranchus ocellatus</name>
    <dbReference type="NCBI Taxonomy" id="259542"/>
    <lineage>
        <taxon>Eukaryota</taxon>
        <taxon>Metazoa</taxon>
        <taxon>Spiralia</taxon>
        <taxon>Lophotrochozoa</taxon>
        <taxon>Mollusca</taxon>
        <taxon>Gastropoda</taxon>
        <taxon>Heterobranchia</taxon>
        <taxon>Euthyneura</taxon>
        <taxon>Panpulmonata</taxon>
        <taxon>Sacoglossa</taxon>
        <taxon>Placobranchoidea</taxon>
        <taxon>Plakobranchidae</taxon>
        <taxon>Plakobranchus</taxon>
    </lineage>
</organism>
<name>A0AAV4DYI7_9GAST</name>
<evidence type="ECO:0000313" key="10">
    <source>
        <dbReference type="EMBL" id="GFO49269.1"/>
    </source>
</evidence>
<evidence type="ECO:0000256" key="5">
    <source>
        <dbReference type="ARBA" id="ARBA00023136"/>
    </source>
</evidence>
<feature type="transmembrane region" description="Helical" evidence="8">
    <location>
        <begin position="63"/>
        <end position="90"/>
    </location>
</feature>
<keyword evidence="5 8" id="KW-0472">Membrane</keyword>
<keyword evidence="7" id="KW-0807">Transducer</keyword>
<dbReference type="AlphaFoldDB" id="A0AAV4DYI7"/>
<reference evidence="10 11" key="1">
    <citation type="journal article" date="2021" name="Elife">
        <title>Chloroplast acquisition without the gene transfer in kleptoplastic sea slugs, Plakobranchus ocellatus.</title>
        <authorList>
            <person name="Maeda T."/>
            <person name="Takahashi S."/>
            <person name="Yoshida T."/>
            <person name="Shimamura S."/>
            <person name="Takaki Y."/>
            <person name="Nagai Y."/>
            <person name="Toyoda A."/>
            <person name="Suzuki Y."/>
            <person name="Arimoto A."/>
            <person name="Ishii H."/>
            <person name="Satoh N."/>
            <person name="Nishiyama T."/>
            <person name="Hasebe M."/>
            <person name="Maruyama T."/>
            <person name="Minagawa J."/>
            <person name="Obokata J."/>
            <person name="Shigenobu S."/>
        </authorList>
    </citation>
    <scope>NUCLEOTIDE SEQUENCE [LARGE SCALE GENOMIC DNA]</scope>
</reference>
<feature type="transmembrane region" description="Helical" evidence="8">
    <location>
        <begin position="31"/>
        <end position="51"/>
    </location>
</feature>
<keyword evidence="6 10" id="KW-0675">Receptor</keyword>
<evidence type="ECO:0000313" key="11">
    <source>
        <dbReference type="Proteomes" id="UP000735302"/>
    </source>
</evidence>
<comment type="caution">
    <text evidence="10">The sequence shown here is derived from an EMBL/GenBank/DDBJ whole genome shotgun (WGS) entry which is preliminary data.</text>
</comment>
<evidence type="ECO:0000256" key="2">
    <source>
        <dbReference type="ARBA" id="ARBA00022692"/>
    </source>
</evidence>
<keyword evidence="2 8" id="KW-0812">Transmembrane</keyword>
<dbReference type="PROSITE" id="PS50262">
    <property type="entry name" value="G_PROTEIN_RECEP_F1_2"/>
    <property type="match status" value="1"/>
</dbReference>
<dbReference type="SUPFAM" id="SSF81321">
    <property type="entry name" value="Family A G protein-coupled receptor-like"/>
    <property type="match status" value="1"/>
</dbReference>
<keyword evidence="11" id="KW-1185">Reference proteome</keyword>
<feature type="domain" description="G-protein coupled receptors family 1 profile" evidence="9">
    <location>
        <begin position="42"/>
        <end position="321"/>
    </location>
</feature>
<evidence type="ECO:0000256" key="6">
    <source>
        <dbReference type="ARBA" id="ARBA00023170"/>
    </source>
</evidence>
<evidence type="ECO:0000256" key="3">
    <source>
        <dbReference type="ARBA" id="ARBA00022989"/>
    </source>
</evidence>
<protein>
    <submittedName>
        <fullName evidence="10">Chemosensory receptor a</fullName>
    </submittedName>
</protein>
<feature type="transmembrane region" description="Helical" evidence="8">
    <location>
        <begin position="148"/>
        <end position="172"/>
    </location>
</feature>
<dbReference type="InterPro" id="IPR017452">
    <property type="entry name" value="GPCR_Rhodpsn_7TM"/>
</dbReference>
<proteinExistence type="predicted"/>
<feature type="transmembrane region" description="Helical" evidence="8">
    <location>
        <begin position="110"/>
        <end position="136"/>
    </location>
</feature>
<dbReference type="PRINTS" id="PR00237">
    <property type="entry name" value="GPCRRHODOPSN"/>
</dbReference>
<gene>
    <name evidence="10" type="ORF">PoB_007577400</name>
</gene>
<evidence type="ECO:0000256" key="4">
    <source>
        <dbReference type="ARBA" id="ARBA00023040"/>
    </source>
</evidence>
<comment type="subcellular location">
    <subcellularLocation>
        <location evidence="1">Membrane</location>
        <topology evidence="1">Multi-pass membrane protein</topology>
    </subcellularLocation>
</comment>
<feature type="transmembrane region" description="Helical" evidence="8">
    <location>
        <begin position="298"/>
        <end position="320"/>
    </location>
</feature>
<evidence type="ECO:0000256" key="8">
    <source>
        <dbReference type="SAM" id="Phobius"/>
    </source>
</evidence>
<dbReference type="PANTHER" id="PTHR24243">
    <property type="entry name" value="G-PROTEIN COUPLED RECEPTOR"/>
    <property type="match status" value="1"/>
</dbReference>
<dbReference type="GO" id="GO:0004930">
    <property type="term" value="F:G protein-coupled receptor activity"/>
    <property type="evidence" value="ECO:0007669"/>
    <property type="project" value="UniProtKB-KW"/>
</dbReference>
<accession>A0AAV4DYI7</accession>
<dbReference type="PANTHER" id="PTHR24243:SF230">
    <property type="entry name" value="G-PROTEIN COUPLED RECEPTORS FAMILY 1 PROFILE DOMAIN-CONTAINING PROTEIN"/>
    <property type="match status" value="1"/>
</dbReference>
<keyword evidence="4" id="KW-0297">G-protein coupled receptor</keyword>
<feature type="transmembrane region" description="Helical" evidence="8">
    <location>
        <begin position="258"/>
        <end position="278"/>
    </location>
</feature>
<dbReference type="Pfam" id="PF00001">
    <property type="entry name" value="7tm_1"/>
    <property type="match status" value="1"/>
</dbReference>
<dbReference type="Gene3D" id="1.20.1070.10">
    <property type="entry name" value="Rhodopsin 7-helix transmembrane proteins"/>
    <property type="match status" value="1"/>
</dbReference>
<feature type="transmembrane region" description="Helical" evidence="8">
    <location>
        <begin position="208"/>
        <end position="225"/>
    </location>
</feature>
<sequence length="340" mass="39015">MDRLATNLTRSSFLPLYFRKFVWSFKILSPFWPFIIVFGLLANVTNIVVFLKAGVKDSVTTLLLSLAVSDIAFLIIIVPSVSTQIMLVYVPDWPWPFFSGFLDQLPYWPAYTFYDFSSFITVYLGVTRCACVAMPLKFQSVFTKARTVKAVLVLFILAVSLRVPVISTFRIIRRTDPQTNMSSLYLSGQNRESINRFNDIMNRASLPWINYIIMVTCVCVIKLKLYQASQVRKTHTSYNKQAEKGQLKQERSSKDIRVIQSVVLICCIFIVSQLPFLVSTTGRLIYPAFDIGGRLQFLFFSFAPVGRTCSYLNASMNIFVHYNYNRKFKAVFLAILKIKQ</sequence>
<dbReference type="Proteomes" id="UP000735302">
    <property type="component" value="Unassembled WGS sequence"/>
</dbReference>
<evidence type="ECO:0000256" key="7">
    <source>
        <dbReference type="ARBA" id="ARBA00023224"/>
    </source>
</evidence>
<evidence type="ECO:0000256" key="1">
    <source>
        <dbReference type="ARBA" id="ARBA00004141"/>
    </source>
</evidence>
<dbReference type="EMBL" id="BLXT01008461">
    <property type="protein sequence ID" value="GFO49269.1"/>
    <property type="molecule type" value="Genomic_DNA"/>
</dbReference>
<dbReference type="InterPro" id="IPR000276">
    <property type="entry name" value="GPCR_Rhodpsn"/>
</dbReference>
<evidence type="ECO:0000259" key="9">
    <source>
        <dbReference type="PROSITE" id="PS50262"/>
    </source>
</evidence>
<keyword evidence="3 8" id="KW-1133">Transmembrane helix</keyword>
<dbReference type="GO" id="GO:0005886">
    <property type="term" value="C:plasma membrane"/>
    <property type="evidence" value="ECO:0007669"/>
    <property type="project" value="TreeGrafter"/>
</dbReference>